<accession>F5RFL4</accession>
<dbReference type="PANTHER" id="PTHR30203:SF24">
    <property type="entry name" value="BLR4935 PROTEIN"/>
    <property type="match status" value="1"/>
</dbReference>
<name>F5RFL4_METUF</name>
<protein>
    <submittedName>
        <fullName evidence="3">Cobalt-zinc-cadmium resistance protein czcC</fullName>
    </submittedName>
</protein>
<proteinExistence type="inferred from homology"/>
<dbReference type="Proteomes" id="UP000005019">
    <property type="component" value="Unassembled WGS sequence"/>
</dbReference>
<dbReference type="EMBL" id="AFHG01000053">
    <property type="protein sequence ID" value="EGK70870.1"/>
    <property type="molecule type" value="Genomic_DNA"/>
</dbReference>
<dbReference type="OrthoDB" id="9791261at2"/>
<evidence type="ECO:0000313" key="4">
    <source>
        <dbReference type="Proteomes" id="UP000005019"/>
    </source>
</evidence>
<dbReference type="InterPro" id="IPR003423">
    <property type="entry name" value="OMP_efflux"/>
</dbReference>
<feature type="chain" id="PRO_5003327215" evidence="2">
    <location>
        <begin position="21"/>
        <end position="441"/>
    </location>
</feature>
<dbReference type="InterPro" id="IPR010131">
    <property type="entry name" value="MdtP/NodT-like"/>
</dbReference>
<dbReference type="AlphaFoldDB" id="F5RFL4"/>
<evidence type="ECO:0000256" key="1">
    <source>
        <dbReference type="ARBA" id="ARBA00007613"/>
    </source>
</evidence>
<dbReference type="STRING" id="1000565.METUNv1_03095"/>
<dbReference type="GO" id="GO:0015562">
    <property type="term" value="F:efflux transmembrane transporter activity"/>
    <property type="evidence" value="ECO:0007669"/>
    <property type="project" value="InterPro"/>
</dbReference>
<reference evidence="3 4" key="1">
    <citation type="journal article" date="2011" name="J. Bacteriol.">
        <title>Genome sequence of Methyloversatilis universalis FAM5T, a methylotrophic representative of the order Rhodocyclales.</title>
        <authorList>
            <person name="Kittichotirat W."/>
            <person name="Good N.M."/>
            <person name="Hall R."/>
            <person name="Bringel F."/>
            <person name="Lajus A."/>
            <person name="Medigue C."/>
            <person name="Smalley N.E."/>
            <person name="Beck D."/>
            <person name="Bumgarner R."/>
            <person name="Vuilleumier S."/>
            <person name="Kalyuzhnaya M.G."/>
        </authorList>
    </citation>
    <scope>NUCLEOTIDE SEQUENCE [LARGE SCALE GENOMIC DNA]</scope>
    <source>
        <strain evidence="4">ATCC BAA-1314 / JCM 13912 / FAM5</strain>
    </source>
</reference>
<feature type="signal peptide" evidence="2">
    <location>
        <begin position="1"/>
        <end position="20"/>
    </location>
</feature>
<evidence type="ECO:0000313" key="3">
    <source>
        <dbReference type="EMBL" id="EGK70870.1"/>
    </source>
</evidence>
<evidence type="ECO:0000256" key="2">
    <source>
        <dbReference type="SAM" id="SignalP"/>
    </source>
</evidence>
<dbReference type="RefSeq" id="WP_008063254.1">
    <property type="nucleotide sequence ID" value="NZ_AFHG01000053.1"/>
</dbReference>
<dbReference type="Gene3D" id="1.20.1600.10">
    <property type="entry name" value="Outer membrane efflux proteins (OEP)"/>
    <property type="match status" value="1"/>
</dbReference>
<comment type="similarity">
    <text evidence="1">Belongs to the outer membrane factor (OMF) (TC 1.B.17) family.</text>
</comment>
<gene>
    <name evidence="3" type="ORF">METUNv1_03095</name>
</gene>
<keyword evidence="4" id="KW-1185">Reference proteome</keyword>
<dbReference type="eggNOG" id="COG1538">
    <property type="taxonomic scope" value="Bacteria"/>
</dbReference>
<dbReference type="SUPFAM" id="SSF56954">
    <property type="entry name" value="Outer membrane efflux proteins (OEP)"/>
    <property type="match status" value="1"/>
</dbReference>
<dbReference type="PANTHER" id="PTHR30203">
    <property type="entry name" value="OUTER MEMBRANE CATION EFFLUX PROTEIN"/>
    <property type="match status" value="1"/>
</dbReference>
<comment type="caution">
    <text evidence="3">The sequence shown here is derived from an EMBL/GenBank/DDBJ whole genome shotgun (WGS) entry which is preliminary data.</text>
</comment>
<keyword evidence="2" id="KW-0732">Signal</keyword>
<sequence length="441" mass="47822">MFSKLLPLAVGCVWAVVVHAQPTTPAPTSGQPFSPRYAISPDNLPAASTGAGFVEPVTPLSLSQAIEYVLTNNASLTVLAREVRARDGDRLQSSLRPNPELGMRVEDLRDRNRTTTLELSQLIERGGKREARISVAELGQSVATQEFLARERALRAEIEAAFRGVLAAQESQRLAQGSLDLAERVSDIAGRRVRAGKVSPVEETRAQLAQAAVRAELSAANGALAVARSRLSALWGNAMPRFEYATGSLNDESGLRPLPDMLSGLDDSPLMERARTEISRRRAVVDLERSRGVQDVRLSVGAARNNELGLTQVLFGFSIPLAINDRNQGAQLEALRRADQAQDELMALRAQLSEGLVRAYERASTAKGLVRTLELDILPGAQSAYGAATIGFELGKFTLLEVLDAQRTLFQARSQYVRALTEMNEAIATMRSIVGDRKDGE</sequence>
<dbReference type="Pfam" id="PF02321">
    <property type="entry name" value="OEP"/>
    <property type="match status" value="2"/>
</dbReference>
<organism evidence="3 4">
    <name type="scientific">Methyloversatilis universalis (strain ATCC BAA-1314 / DSM 25237 / JCM 13912 / CCUG 52030 / FAM5)</name>
    <dbReference type="NCBI Taxonomy" id="1000565"/>
    <lineage>
        <taxon>Bacteria</taxon>
        <taxon>Pseudomonadati</taxon>
        <taxon>Pseudomonadota</taxon>
        <taxon>Betaproteobacteria</taxon>
        <taxon>Nitrosomonadales</taxon>
        <taxon>Sterolibacteriaceae</taxon>
        <taxon>Methyloversatilis</taxon>
    </lineage>
</organism>